<dbReference type="PANTHER" id="PTHR43800:SF1">
    <property type="entry name" value="PEPTIDYL-LYSINE N-ACETYLTRANSFERASE YJAB"/>
    <property type="match status" value="1"/>
</dbReference>
<protein>
    <submittedName>
        <fullName evidence="4">Riboflavin biosynthesis RibT protein</fullName>
    </submittedName>
</protein>
<dbReference type="EMBL" id="FNNC01000001">
    <property type="protein sequence ID" value="SDW18174.1"/>
    <property type="molecule type" value="Genomic_DNA"/>
</dbReference>
<evidence type="ECO:0000256" key="2">
    <source>
        <dbReference type="ARBA" id="ARBA00023315"/>
    </source>
</evidence>
<evidence type="ECO:0000313" key="4">
    <source>
        <dbReference type="EMBL" id="SDW18174.1"/>
    </source>
</evidence>
<accession>A0A1H2RH94</accession>
<organism evidence="4 5">
    <name type="scientific">Marinococcus luteus</name>
    <dbReference type="NCBI Taxonomy" id="1122204"/>
    <lineage>
        <taxon>Bacteria</taxon>
        <taxon>Bacillati</taxon>
        <taxon>Bacillota</taxon>
        <taxon>Bacilli</taxon>
        <taxon>Bacillales</taxon>
        <taxon>Bacillaceae</taxon>
        <taxon>Marinococcus</taxon>
    </lineage>
</organism>
<dbReference type="PROSITE" id="PS51186">
    <property type="entry name" value="GNAT"/>
    <property type="match status" value="1"/>
</dbReference>
<evidence type="ECO:0000256" key="1">
    <source>
        <dbReference type="ARBA" id="ARBA00022679"/>
    </source>
</evidence>
<dbReference type="CDD" id="cd04301">
    <property type="entry name" value="NAT_SF"/>
    <property type="match status" value="1"/>
</dbReference>
<dbReference type="InterPro" id="IPR016181">
    <property type="entry name" value="Acyl_CoA_acyltransferase"/>
</dbReference>
<dbReference type="STRING" id="1122204.SAMN05421781_0745"/>
<dbReference type="InterPro" id="IPR000182">
    <property type="entry name" value="GNAT_dom"/>
</dbReference>
<keyword evidence="1" id="KW-0808">Transferase</keyword>
<dbReference type="Gene3D" id="3.40.630.30">
    <property type="match status" value="1"/>
</dbReference>
<name>A0A1H2RH94_9BACI</name>
<feature type="domain" description="N-acetyltransferase" evidence="3">
    <location>
        <begin position="5"/>
        <end position="127"/>
    </location>
</feature>
<proteinExistence type="predicted"/>
<keyword evidence="5" id="KW-1185">Reference proteome</keyword>
<dbReference type="PANTHER" id="PTHR43800">
    <property type="entry name" value="PEPTIDYL-LYSINE N-ACETYLTRANSFERASE YJAB"/>
    <property type="match status" value="1"/>
</dbReference>
<dbReference type="Proteomes" id="UP000199488">
    <property type="component" value="Unassembled WGS sequence"/>
</dbReference>
<dbReference type="AlphaFoldDB" id="A0A1H2RH94"/>
<evidence type="ECO:0000259" key="3">
    <source>
        <dbReference type="PROSITE" id="PS51186"/>
    </source>
</evidence>
<gene>
    <name evidence="4" type="ORF">SAMN05421781_0745</name>
</gene>
<dbReference type="SUPFAM" id="SSF55729">
    <property type="entry name" value="Acyl-CoA N-acyltransferases (Nat)"/>
    <property type="match status" value="1"/>
</dbReference>
<reference evidence="4 5" key="1">
    <citation type="submission" date="2016-10" db="EMBL/GenBank/DDBJ databases">
        <authorList>
            <person name="de Groot N.N."/>
        </authorList>
    </citation>
    <scope>NUCLEOTIDE SEQUENCE [LARGE SCALE GENOMIC DNA]</scope>
    <source>
        <strain evidence="4 5">DSM 23126</strain>
    </source>
</reference>
<sequence length="127" mass="14900">MVMLIKYKQSYKKIAMGLLSYMPEEKDVKKLQETVQQYEETEDWQLFMWKEDDDIVGVVGLRYTDNGEAELHHVCVNPSYRDEGIGKKMVQAVRGRLDRDLVASKETVQFLQVCDEHQKDILENEVN</sequence>
<dbReference type="Pfam" id="PF00583">
    <property type="entry name" value="Acetyltransf_1"/>
    <property type="match status" value="1"/>
</dbReference>
<dbReference type="GO" id="GO:0016747">
    <property type="term" value="F:acyltransferase activity, transferring groups other than amino-acyl groups"/>
    <property type="evidence" value="ECO:0007669"/>
    <property type="project" value="InterPro"/>
</dbReference>
<keyword evidence="2" id="KW-0012">Acyltransferase</keyword>
<evidence type="ECO:0000313" key="5">
    <source>
        <dbReference type="Proteomes" id="UP000199488"/>
    </source>
</evidence>